<dbReference type="InterPro" id="IPR019064">
    <property type="entry name" value="Restrct_endonuc_II_NlaIV"/>
</dbReference>
<gene>
    <name evidence="1" type="ORF">EII33_08830</name>
</gene>
<proteinExistence type="predicted"/>
<dbReference type="GO" id="GO:0009036">
    <property type="term" value="F:type II site-specific deoxyribonuclease activity"/>
    <property type="evidence" value="ECO:0007669"/>
    <property type="project" value="InterPro"/>
</dbReference>
<keyword evidence="1" id="KW-0540">Nuclease</keyword>
<dbReference type="EMBL" id="RQYF01000039">
    <property type="protein sequence ID" value="RRD90158.1"/>
    <property type="molecule type" value="Genomic_DNA"/>
</dbReference>
<reference evidence="1 2" key="1">
    <citation type="submission" date="2018-11" db="EMBL/GenBank/DDBJ databases">
        <title>Genomes From Bacteria Associated with the Canine Oral Cavity: a Test Case for Automated Genome-Based Taxonomic Assignment.</title>
        <authorList>
            <person name="Coil D.A."/>
            <person name="Jospin G."/>
            <person name="Darling A.E."/>
            <person name="Wallis C."/>
            <person name="Davis I.J."/>
            <person name="Harris S."/>
            <person name="Eisen J.A."/>
            <person name="Holcombe L.J."/>
            <person name="O'Flynn C."/>
        </authorList>
    </citation>
    <scope>NUCLEOTIDE SEQUENCE [LARGE SCALE GENOMIC DNA]</scope>
    <source>
        <strain evidence="1 2">OH1047_COT-310</strain>
    </source>
</reference>
<name>A0A3P2A5H5_9BACE</name>
<accession>A0A3P2A5H5</accession>
<organism evidence="1 2">
    <name type="scientific">Prevotella heparinolytica</name>
    <dbReference type="NCBI Taxonomy" id="28113"/>
    <lineage>
        <taxon>Bacteria</taxon>
        <taxon>Pseudomonadati</taxon>
        <taxon>Bacteroidota</taxon>
        <taxon>Bacteroidia</taxon>
        <taxon>Bacteroidales</taxon>
        <taxon>Bacteroidaceae</taxon>
        <taxon>Bacteroides</taxon>
    </lineage>
</organism>
<comment type="caution">
    <text evidence="1">The sequence shown here is derived from an EMBL/GenBank/DDBJ whole genome shotgun (WGS) entry which is preliminary data.</text>
</comment>
<sequence length="238" mass="28145">MCAAEKLYKALQEDFGFEGATGSIRFNLKDYQITVEQNNVVGNILEEWLDKWMTSKGITHIHNERQASPDFWLNPDDLEKDWLEVKSFTGSPNFDVAAFRSFINLIIDKPWKLHSKHLLIKYKSEKGIVTIEKFWMKNLWEICSTSGSWPVKVQYKNKVIVNIRPSTWYSESVGYHSFECLEDFLAALEETIYRYHDTRSTIAEHWSKRLCKSYKEHYGKELAIPRWNDIKSKYIKEE</sequence>
<keyword evidence="1" id="KW-0255">Endonuclease</keyword>
<evidence type="ECO:0000313" key="2">
    <source>
        <dbReference type="Proteomes" id="UP000279562"/>
    </source>
</evidence>
<keyword evidence="1" id="KW-0378">Hydrolase</keyword>
<dbReference type="Pfam" id="PF09564">
    <property type="entry name" value="RE_NgoBV"/>
    <property type="match status" value="1"/>
</dbReference>
<keyword evidence="2" id="KW-1185">Reference proteome</keyword>
<dbReference type="Proteomes" id="UP000279562">
    <property type="component" value="Unassembled WGS sequence"/>
</dbReference>
<dbReference type="AlphaFoldDB" id="A0A3P2A5H5"/>
<evidence type="ECO:0000313" key="1">
    <source>
        <dbReference type="EMBL" id="RRD90158.1"/>
    </source>
</evidence>
<dbReference type="RefSeq" id="WP_125239405.1">
    <property type="nucleotide sequence ID" value="NZ_JBGYQY010000058.1"/>
</dbReference>
<protein>
    <submittedName>
        <fullName evidence="1">NgoBV family restriction endonuclease</fullName>
    </submittedName>
</protein>